<sequence>MTLLNKVERHSVLDASPSATCYWRHPVRHQHTGGKKPTFPSVRRWILYLDATKVEGWQKKSVRLTMKPKPGSTSSSSFTTNDFPSFGYEFPVVFADSKCLIFRILSYTVDGRTGCAWWVKQSAKDNQLWHCKLIFNFFCGVSYRQIYNKEACDHLTKQDKISNRLLAKL</sequence>
<reference evidence="1" key="1">
    <citation type="submission" date="2012-12" db="EMBL/GenBank/DDBJ databases">
        <title>Identification and characterization of a phenylalanine ammonia-lyase gene family in Isatis indigotica Fort.</title>
        <authorList>
            <person name="Liu Q."/>
            <person name="Chen J."/>
            <person name="Zhou X."/>
            <person name="Di P."/>
            <person name="Xiao Y."/>
            <person name="Xuan H."/>
            <person name="Zhang L."/>
            <person name="Chen W."/>
        </authorList>
    </citation>
    <scope>NUCLEOTIDE SEQUENCE</scope>
    <source>
        <tissue evidence="1">Salivary gland</tissue>
    </source>
</reference>
<accession>A0A0K8R9Y0</accession>
<dbReference type="AlphaFoldDB" id="A0A0K8R9Y0"/>
<dbReference type="Gene3D" id="2.40.128.20">
    <property type="match status" value="1"/>
</dbReference>
<dbReference type="SUPFAM" id="SSF50814">
    <property type="entry name" value="Lipocalins"/>
    <property type="match status" value="1"/>
</dbReference>
<organism evidence="1">
    <name type="scientific">Ixodes ricinus</name>
    <name type="common">Common tick</name>
    <name type="synonym">Acarus ricinus</name>
    <dbReference type="NCBI Taxonomy" id="34613"/>
    <lineage>
        <taxon>Eukaryota</taxon>
        <taxon>Metazoa</taxon>
        <taxon>Ecdysozoa</taxon>
        <taxon>Arthropoda</taxon>
        <taxon>Chelicerata</taxon>
        <taxon>Arachnida</taxon>
        <taxon>Acari</taxon>
        <taxon>Parasitiformes</taxon>
        <taxon>Ixodida</taxon>
        <taxon>Ixodoidea</taxon>
        <taxon>Ixodidae</taxon>
        <taxon>Ixodinae</taxon>
        <taxon>Ixodes</taxon>
    </lineage>
</organism>
<protein>
    <submittedName>
        <fullName evidence="1">Putative salivary lipocalin</fullName>
    </submittedName>
</protein>
<dbReference type="EMBL" id="GADI01006155">
    <property type="protein sequence ID" value="JAA67653.1"/>
    <property type="molecule type" value="mRNA"/>
</dbReference>
<dbReference type="InterPro" id="IPR012674">
    <property type="entry name" value="Calycin"/>
</dbReference>
<name>A0A0K8R9Y0_IXORI</name>
<evidence type="ECO:0000313" key="1">
    <source>
        <dbReference type="EMBL" id="JAA67653.1"/>
    </source>
</evidence>
<proteinExistence type="evidence at transcript level"/>